<evidence type="ECO:0000313" key="3">
    <source>
        <dbReference type="Proteomes" id="UP000309076"/>
    </source>
</evidence>
<comment type="caution">
    <text evidence="2">The sequence shown here is derived from an EMBL/GenBank/DDBJ whole genome shotgun (WGS) entry which is preliminary data.</text>
</comment>
<gene>
    <name evidence="2" type="ORF">D6D21_08229</name>
</gene>
<sequence>MAVGRFAYTWFSFQICSAKASSDTILVISHRLAEDQQLMLSLGNLLSGLEMATAPKATFLRTPLKILPRKSSWADTAESLDIPLITNAGPGNDRSNASTYPPPRRLHRWSTRKITALLSEALTVSIAASIFVYAVQVRRHDLIPIESNTAKILQRIAKTIPSFYSILFAKILGSFLKSLVFWKLERGGRVGFFDHLLSSTTLDQALSINSRQISLLGLGITLAWTLSPLGSQASLLIVGTAPLYTNNSMLIQYLNMSTPLGPASGLDSPVIAQQAMSEQFYNALPVNTIFAAAMMTPGDIGTMGIDAWNNVKIPFIEHLSGEQPDVSGWHDISKAANVTYSSLIGIPMSAIPQNKNTSFGLETSYWTLSCPELRNETQATDPKSYRQAVISNISMTNPSLFSNSDRTLYADIHNLPPNLTSRDIAYEAWNGFTFANCTISTSYVEVNIACLDGIHCTVMRMRKSQQPNLPPPQWTPLDSNNGTGFLSFAEGFVAAIPTDISMSDEYNPYQGYLLNPSAAFSKATGGHVADLGNRLFETRFAQLLNSYLIAWMAPGMIQKGLRNNDITDSDDWSHVVLFQNATAVVVSSVQEVMRCQSVWFVILLASSAVLVVLGLCDIGLEVMRRMPMLELTVSALIKDNPYVDDGVGVNSTAEADERSRALRNVVVRYGDVEPRAEYGYIAIGRMNNEVARVEEMGSQ</sequence>
<feature type="transmembrane region" description="Helical" evidence="1">
    <location>
        <begin position="114"/>
        <end position="135"/>
    </location>
</feature>
<name>A0AB74IPI9_AURPU</name>
<dbReference type="Proteomes" id="UP000309076">
    <property type="component" value="Unassembled WGS sequence"/>
</dbReference>
<feature type="transmembrane region" description="Helical" evidence="1">
    <location>
        <begin position="598"/>
        <end position="620"/>
    </location>
</feature>
<dbReference type="AlphaFoldDB" id="A0AB74IPI9"/>
<evidence type="ECO:0000256" key="1">
    <source>
        <dbReference type="SAM" id="Phobius"/>
    </source>
</evidence>
<keyword evidence="1" id="KW-0812">Transmembrane</keyword>
<keyword evidence="1" id="KW-0472">Membrane</keyword>
<accession>A0AB74IPI9</accession>
<protein>
    <submittedName>
        <fullName evidence="2">Uncharacterized protein</fullName>
    </submittedName>
</protein>
<evidence type="ECO:0000313" key="2">
    <source>
        <dbReference type="EMBL" id="THW37509.1"/>
    </source>
</evidence>
<organism evidence="2 3">
    <name type="scientific">Aureobasidium pullulans</name>
    <name type="common">Black yeast</name>
    <name type="synonym">Pullularia pullulans</name>
    <dbReference type="NCBI Taxonomy" id="5580"/>
    <lineage>
        <taxon>Eukaryota</taxon>
        <taxon>Fungi</taxon>
        <taxon>Dikarya</taxon>
        <taxon>Ascomycota</taxon>
        <taxon>Pezizomycotina</taxon>
        <taxon>Dothideomycetes</taxon>
        <taxon>Dothideomycetidae</taxon>
        <taxon>Dothideales</taxon>
        <taxon>Saccotheciaceae</taxon>
        <taxon>Aureobasidium</taxon>
    </lineage>
</organism>
<proteinExistence type="predicted"/>
<dbReference type="EMBL" id="QZAM01000211">
    <property type="protein sequence ID" value="THW37509.1"/>
    <property type="molecule type" value="Genomic_DNA"/>
</dbReference>
<reference evidence="2 3" key="1">
    <citation type="submission" date="2018-10" db="EMBL/GenBank/DDBJ databases">
        <title>Fifty Aureobasidium pullulans genomes reveal a recombining polyextremotolerant generalist.</title>
        <authorList>
            <person name="Gostincar C."/>
            <person name="Turk M."/>
            <person name="Zajc J."/>
            <person name="Gunde-Cimerman N."/>
        </authorList>
    </citation>
    <scope>NUCLEOTIDE SEQUENCE [LARGE SCALE GENOMIC DNA]</scope>
    <source>
        <strain evidence="2 3">EXF-10796</strain>
    </source>
</reference>
<keyword evidence="1" id="KW-1133">Transmembrane helix</keyword>